<comment type="caution">
    <text evidence="2">The sequence shown here is derived from an EMBL/GenBank/DDBJ whole genome shotgun (WGS) entry which is preliminary data.</text>
</comment>
<protein>
    <submittedName>
        <fullName evidence="2">Uncharacterized protein</fullName>
    </submittedName>
</protein>
<keyword evidence="3" id="KW-1185">Reference proteome</keyword>
<feature type="region of interest" description="Disordered" evidence="1">
    <location>
        <begin position="46"/>
        <end position="73"/>
    </location>
</feature>
<feature type="region of interest" description="Disordered" evidence="1">
    <location>
        <begin position="1"/>
        <end position="34"/>
    </location>
</feature>
<feature type="compositionally biased region" description="Basic and acidic residues" evidence="1">
    <location>
        <begin position="14"/>
        <end position="34"/>
    </location>
</feature>
<name>A0ABQ2ZJ98_9ACTN</name>
<organism evidence="2 3">
    <name type="scientific">Streptomyces xanthochromogenes</name>
    <dbReference type="NCBI Taxonomy" id="67384"/>
    <lineage>
        <taxon>Bacteria</taxon>
        <taxon>Bacillati</taxon>
        <taxon>Actinomycetota</taxon>
        <taxon>Actinomycetes</taxon>
        <taxon>Kitasatosporales</taxon>
        <taxon>Streptomycetaceae</taxon>
        <taxon>Streptomyces</taxon>
    </lineage>
</organism>
<dbReference type="EMBL" id="BMUU01000001">
    <property type="protein sequence ID" value="GGY17947.1"/>
    <property type="molecule type" value="Genomic_DNA"/>
</dbReference>
<dbReference type="Proteomes" id="UP000600946">
    <property type="component" value="Unassembled WGS sequence"/>
</dbReference>
<proteinExistence type="predicted"/>
<evidence type="ECO:0000256" key="1">
    <source>
        <dbReference type="SAM" id="MobiDB-lite"/>
    </source>
</evidence>
<accession>A0ABQ2ZJ98</accession>
<gene>
    <name evidence="2" type="ORF">GCM10010326_08060</name>
</gene>
<reference evidence="3" key="1">
    <citation type="journal article" date="2019" name="Int. J. Syst. Evol. Microbiol.">
        <title>The Global Catalogue of Microorganisms (GCM) 10K type strain sequencing project: providing services to taxonomists for standard genome sequencing and annotation.</title>
        <authorList>
            <consortium name="The Broad Institute Genomics Platform"/>
            <consortium name="The Broad Institute Genome Sequencing Center for Infectious Disease"/>
            <person name="Wu L."/>
            <person name="Ma J."/>
        </authorList>
    </citation>
    <scope>NUCLEOTIDE SEQUENCE [LARGE SCALE GENOMIC DNA]</scope>
    <source>
        <strain evidence="3">JCM 4594</strain>
    </source>
</reference>
<evidence type="ECO:0000313" key="2">
    <source>
        <dbReference type="EMBL" id="GGY17947.1"/>
    </source>
</evidence>
<feature type="compositionally biased region" description="Basic and acidic residues" evidence="1">
    <location>
        <begin position="47"/>
        <end position="58"/>
    </location>
</feature>
<evidence type="ECO:0000313" key="3">
    <source>
        <dbReference type="Proteomes" id="UP000600946"/>
    </source>
</evidence>
<sequence>MGESGANPELTRNGMDRPGGRGEPEDPHGSYVKEVEPRVWATTCCRSTDRPPHRKADVRAAPVGAPFPWEHPT</sequence>